<dbReference type="Proteomes" id="UP000663852">
    <property type="component" value="Unassembled WGS sequence"/>
</dbReference>
<reference evidence="2" key="1">
    <citation type="submission" date="2021-02" db="EMBL/GenBank/DDBJ databases">
        <authorList>
            <person name="Nowell W R."/>
        </authorList>
    </citation>
    <scope>NUCLEOTIDE SEQUENCE</scope>
</reference>
<accession>A0A815YUL5</accession>
<organism evidence="2 3">
    <name type="scientific">Adineta ricciae</name>
    <name type="common">Rotifer</name>
    <dbReference type="NCBI Taxonomy" id="249248"/>
    <lineage>
        <taxon>Eukaryota</taxon>
        <taxon>Metazoa</taxon>
        <taxon>Spiralia</taxon>
        <taxon>Gnathifera</taxon>
        <taxon>Rotifera</taxon>
        <taxon>Eurotatoria</taxon>
        <taxon>Bdelloidea</taxon>
        <taxon>Adinetida</taxon>
        <taxon>Adinetidae</taxon>
        <taxon>Adineta</taxon>
    </lineage>
</organism>
<evidence type="ECO:0000313" key="1">
    <source>
        <dbReference type="EMBL" id="CAF0988149.1"/>
    </source>
</evidence>
<dbReference type="Proteomes" id="UP000663828">
    <property type="component" value="Unassembled WGS sequence"/>
</dbReference>
<dbReference type="EMBL" id="CAJNOJ010000058">
    <property type="protein sequence ID" value="CAF0988149.1"/>
    <property type="molecule type" value="Genomic_DNA"/>
</dbReference>
<dbReference type="EMBL" id="CAJNOR010005754">
    <property type="protein sequence ID" value="CAF1575122.1"/>
    <property type="molecule type" value="Genomic_DNA"/>
</dbReference>
<name>A0A815YUL5_ADIRI</name>
<comment type="caution">
    <text evidence="2">The sequence shown here is derived from an EMBL/GenBank/DDBJ whole genome shotgun (WGS) entry which is preliminary data.</text>
</comment>
<sequence length="264" mass="29445">MHIIKKSEPATLKIVPKINCLSPSDSAPGYYGTVGSGQNPAARNLLESAKAVPESRRAVPEPTQISTNPVAGMTDLGAVTSTVQCEVSITLSGRLAEDNKKEMLILHILHLLYMDATIFHPQVQRTNTELFVNMLPFGNIWPIELSPTQVNKSDAGSDRILPDPTRKIPSKIQEIHVSDPTRDPRPSESNAIPSPGFHRIRRIPVGSDKILYWIRWDPSMGLFDLGNYCPSMKKITGFFNFFLPLRPDVAKWQHTQILLFENPN</sequence>
<protein>
    <submittedName>
        <fullName evidence="2">Uncharacterized protein</fullName>
    </submittedName>
</protein>
<gene>
    <name evidence="1" type="ORF">EDS130_LOCUS14242</name>
    <name evidence="2" type="ORF">XAT740_LOCUS44866</name>
</gene>
<evidence type="ECO:0000313" key="3">
    <source>
        <dbReference type="Proteomes" id="UP000663828"/>
    </source>
</evidence>
<dbReference type="AlphaFoldDB" id="A0A815YUL5"/>
<proteinExistence type="predicted"/>
<evidence type="ECO:0000313" key="2">
    <source>
        <dbReference type="EMBL" id="CAF1575122.1"/>
    </source>
</evidence>
<keyword evidence="3" id="KW-1185">Reference proteome</keyword>